<dbReference type="AlphaFoldDB" id="W7YN12"/>
<reference evidence="1 2" key="1">
    <citation type="journal article" date="2014" name="Genome Announc.">
        <title>Draft Genome Sequence of Paenibacillus pini JCM 16418T, Isolated from the Rhizosphere of Pine Tree.</title>
        <authorList>
            <person name="Yuki M."/>
            <person name="Oshima K."/>
            <person name="Suda W."/>
            <person name="Oshida Y."/>
            <person name="Kitamura K."/>
            <person name="Iida Y."/>
            <person name="Hattori M."/>
            <person name="Ohkuma M."/>
        </authorList>
    </citation>
    <scope>NUCLEOTIDE SEQUENCE [LARGE SCALE GENOMIC DNA]</scope>
    <source>
        <strain evidence="1 2">JCM 16418</strain>
    </source>
</reference>
<evidence type="ECO:0000313" key="1">
    <source>
        <dbReference type="EMBL" id="GAF09852.1"/>
    </source>
</evidence>
<gene>
    <name evidence="1" type="ORF">JCM16418_4009</name>
</gene>
<evidence type="ECO:0000313" key="2">
    <source>
        <dbReference type="Proteomes" id="UP000019364"/>
    </source>
</evidence>
<protein>
    <submittedName>
        <fullName evidence="1">Uncharacterized protein</fullName>
    </submittedName>
</protein>
<accession>W7YN12</accession>
<dbReference type="RefSeq" id="WP_036651765.1">
    <property type="nucleotide sequence ID" value="NZ_BAVZ01000015.1"/>
</dbReference>
<organism evidence="1 2">
    <name type="scientific">Paenibacillus pini JCM 16418</name>
    <dbReference type="NCBI Taxonomy" id="1236976"/>
    <lineage>
        <taxon>Bacteria</taxon>
        <taxon>Bacillati</taxon>
        <taxon>Bacillota</taxon>
        <taxon>Bacilli</taxon>
        <taxon>Bacillales</taxon>
        <taxon>Paenibacillaceae</taxon>
        <taxon>Paenibacillus</taxon>
    </lineage>
</organism>
<keyword evidence="2" id="KW-1185">Reference proteome</keyword>
<comment type="caution">
    <text evidence="1">The sequence shown here is derived from an EMBL/GenBank/DDBJ whole genome shotgun (WGS) entry which is preliminary data.</text>
</comment>
<proteinExistence type="predicted"/>
<sequence length="60" mass="6438">MTDAKTDVVISAAIKVPEISLFAKVENKIYGEKAFSGVNNLGITSGEFTANNYTNIQINS</sequence>
<dbReference type="EMBL" id="BAVZ01000015">
    <property type="protein sequence ID" value="GAF09852.1"/>
    <property type="molecule type" value="Genomic_DNA"/>
</dbReference>
<name>W7YN12_9BACL</name>
<dbReference type="Proteomes" id="UP000019364">
    <property type="component" value="Unassembled WGS sequence"/>
</dbReference>